<dbReference type="Gene3D" id="3.30.365.10">
    <property type="entry name" value="Aldehyde oxidase/xanthine dehydrogenase, molybdopterin binding domain"/>
    <property type="match status" value="4"/>
</dbReference>
<proteinExistence type="predicted"/>
<evidence type="ECO:0000259" key="2">
    <source>
        <dbReference type="Pfam" id="PF02738"/>
    </source>
</evidence>
<name>A0AAN8XP53_HALRR</name>
<dbReference type="GO" id="GO:0016491">
    <property type="term" value="F:oxidoreductase activity"/>
    <property type="evidence" value="ECO:0007669"/>
    <property type="project" value="InterPro"/>
</dbReference>
<evidence type="ECO:0000313" key="4">
    <source>
        <dbReference type="EMBL" id="KAK7081739.1"/>
    </source>
</evidence>
<evidence type="ECO:0000313" key="5">
    <source>
        <dbReference type="Proteomes" id="UP001381693"/>
    </source>
</evidence>
<dbReference type="Pfam" id="PF20256">
    <property type="entry name" value="MoCoBD_2"/>
    <property type="match status" value="1"/>
</dbReference>
<evidence type="ECO:0000259" key="3">
    <source>
        <dbReference type="Pfam" id="PF20256"/>
    </source>
</evidence>
<dbReference type="InterPro" id="IPR016208">
    <property type="entry name" value="Ald_Oxase/xanthine_DH-like"/>
</dbReference>
<feature type="domain" description="Aldehyde oxidase/xanthine dehydrogenase second molybdopterin binding" evidence="3">
    <location>
        <begin position="250"/>
        <end position="510"/>
    </location>
</feature>
<protein>
    <submittedName>
        <fullName evidence="4">Uncharacterized protein</fullName>
    </submittedName>
</protein>
<dbReference type="InterPro" id="IPR037165">
    <property type="entry name" value="AldOxase/xan_DH_Mopterin-bd_sf"/>
</dbReference>
<dbReference type="EMBL" id="JAXCGZ010004475">
    <property type="protein sequence ID" value="KAK7081739.1"/>
    <property type="molecule type" value="Genomic_DNA"/>
</dbReference>
<keyword evidence="1" id="KW-0500">Molybdenum</keyword>
<dbReference type="Pfam" id="PF02738">
    <property type="entry name" value="MoCoBD_1"/>
    <property type="match status" value="1"/>
</dbReference>
<dbReference type="GO" id="GO:0005506">
    <property type="term" value="F:iron ion binding"/>
    <property type="evidence" value="ECO:0007669"/>
    <property type="project" value="InterPro"/>
</dbReference>
<dbReference type="InterPro" id="IPR046867">
    <property type="entry name" value="AldOxase/xan_DH_MoCoBD2"/>
</dbReference>
<keyword evidence="5" id="KW-1185">Reference proteome</keyword>
<dbReference type="SUPFAM" id="SSF56003">
    <property type="entry name" value="Molybdenum cofactor-binding domain"/>
    <property type="match status" value="1"/>
</dbReference>
<dbReference type="PANTHER" id="PTHR11908">
    <property type="entry name" value="XANTHINE DEHYDROGENASE"/>
    <property type="match status" value="1"/>
</dbReference>
<dbReference type="AlphaFoldDB" id="A0AAN8XP53"/>
<dbReference type="InterPro" id="IPR008274">
    <property type="entry name" value="AldOxase/xan_DH_MoCoBD1"/>
</dbReference>
<comment type="caution">
    <text evidence="4">The sequence shown here is derived from an EMBL/GenBank/DDBJ whole genome shotgun (WGS) entry which is preliminary data.</text>
</comment>
<dbReference type="PANTHER" id="PTHR11908:SF132">
    <property type="entry name" value="ALDEHYDE OXIDASE 1-RELATED"/>
    <property type="match status" value="1"/>
</dbReference>
<evidence type="ECO:0000256" key="1">
    <source>
        <dbReference type="ARBA" id="ARBA00022505"/>
    </source>
</evidence>
<feature type="domain" description="Aldehyde oxidase/xanthine dehydrogenase first molybdopterin binding" evidence="2">
    <location>
        <begin position="63"/>
        <end position="224"/>
    </location>
</feature>
<gene>
    <name evidence="4" type="ORF">SK128_005861</name>
</gene>
<dbReference type="Proteomes" id="UP001381693">
    <property type="component" value="Unassembled WGS sequence"/>
</dbReference>
<reference evidence="4 5" key="1">
    <citation type="submission" date="2023-11" db="EMBL/GenBank/DDBJ databases">
        <title>Halocaridina rubra genome assembly.</title>
        <authorList>
            <person name="Smith C."/>
        </authorList>
    </citation>
    <scope>NUCLEOTIDE SEQUENCE [LARGE SCALE GENOMIC DNA]</scope>
    <source>
        <strain evidence="4">EP-1</strain>
        <tissue evidence="4">Whole</tissue>
    </source>
</reference>
<accession>A0AAN8XP53</accession>
<organism evidence="4 5">
    <name type="scientific">Halocaridina rubra</name>
    <name type="common">Hawaiian red shrimp</name>
    <dbReference type="NCBI Taxonomy" id="373956"/>
    <lineage>
        <taxon>Eukaryota</taxon>
        <taxon>Metazoa</taxon>
        <taxon>Ecdysozoa</taxon>
        <taxon>Arthropoda</taxon>
        <taxon>Crustacea</taxon>
        <taxon>Multicrustacea</taxon>
        <taxon>Malacostraca</taxon>
        <taxon>Eumalacostraca</taxon>
        <taxon>Eucarida</taxon>
        <taxon>Decapoda</taxon>
        <taxon>Pleocyemata</taxon>
        <taxon>Caridea</taxon>
        <taxon>Atyoidea</taxon>
        <taxon>Atyidae</taxon>
        <taxon>Halocaridina</taxon>
    </lineage>
</organism>
<sequence>MEPHAARAIPTEDGYDVFCTTQWPAETQATVAQVLDIPFNNKCYTMICQSVLEIANVNDHKLLEKNINVSVRRIGGGYGSKISRPHILSTAAAIAARKTKRPVRMVADLNLQMTYSGWREPYYAKYTVGFDNSGKITALNIDITSDAGHVGNEASVGVLVAALQNSYYIPDFTFNAHVAKTDTAANTWCRAPAHVEGIATMENIIERVAHFLNKDPLEVREQNMIQPNMKRFVLPPHERNVVMEDILPLLKEKSSLVERKKQVEDFNKANRWKKRGLAVIPLCYGFDYPPFFRYPIQVAIYERDGTVAISHGGIEMGQGINTKVAQVAAFTLGIPLENIVIKSTDTMIGANSTVTGGSFGSDLCSHGVRQAAIALRLRLDVVREKMKKETGKDPTWVELVQKASAEDVDLCERYWTFTKEHPERYDIWGATCMEIELDVLTGVYMIHRVDLIEDSGRSMSPYVDIGQVEGAFVMGLGFFTSELVKFNPETGQKLSNGTWEYKPPTALDIPVDFRITLLPNAKNPHGVLGSKATGEPPLCMAYAVVSALRQAITSFRNDNGITDWFDMHTPVTVEKAQLLCGVNPEQFELYKEASKL</sequence>